<gene>
    <name evidence="2" type="ORF">E2488_15185</name>
</gene>
<dbReference type="Pfam" id="PF13620">
    <property type="entry name" value="CarboxypepD_reg"/>
    <property type="match status" value="1"/>
</dbReference>
<sequence>MLKKIYFTAIAIMVVMIGFQSCDSDDTDSRTARVQLKLVDLPGDYLEVNVNIIDVQYNNSEDEEGWRSFESFEGAQLVNLTELVGGVNLVLSNEIIPAGTLKQIRLVLGDGNTVKIEGEIEGEGETFSLDTPSAQQSGLKLNLNEELEAGFSYTFILDWDVQKSIVKTGSDKYILKPVIRVEAETNSGSIEGVVTGAKTDDGVEGAVQLNNVVVELYKSGANEGDEPIATTTTNEEGYFIFEGLPPTNYEIEIEIEGYVKFELEDITVIVGEIKDAGSIELIVF</sequence>
<feature type="domain" description="DUF4382" evidence="1">
    <location>
        <begin position="31"/>
        <end position="177"/>
    </location>
</feature>
<organism evidence="2 3">
    <name type="scientific">Gramella jeungdoensis</name>
    <dbReference type="NCBI Taxonomy" id="708091"/>
    <lineage>
        <taxon>Bacteria</taxon>
        <taxon>Pseudomonadati</taxon>
        <taxon>Bacteroidota</taxon>
        <taxon>Flavobacteriia</taxon>
        <taxon>Flavobacteriales</taxon>
        <taxon>Flavobacteriaceae</taxon>
        <taxon>Christiangramia</taxon>
    </lineage>
</organism>
<dbReference type="AlphaFoldDB" id="A0A4Y8AQH8"/>
<evidence type="ECO:0000313" key="3">
    <source>
        <dbReference type="Proteomes" id="UP000298517"/>
    </source>
</evidence>
<comment type="caution">
    <text evidence="2">The sequence shown here is derived from an EMBL/GenBank/DDBJ whole genome shotgun (WGS) entry which is preliminary data.</text>
</comment>
<dbReference type="EMBL" id="SNQI01000006">
    <property type="protein sequence ID" value="TEW72205.1"/>
    <property type="molecule type" value="Genomic_DNA"/>
</dbReference>
<dbReference type="SUPFAM" id="SSF49452">
    <property type="entry name" value="Starch-binding domain-like"/>
    <property type="match status" value="1"/>
</dbReference>
<dbReference type="Gene3D" id="2.60.40.10">
    <property type="entry name" value="Immunoglobulins"/>
    <property type="match status" value="1"/>
</dbReference>
<accession>A0A4Y8AQH8</accession>
<evidence type="ECO:0000259" key="1">
    <source>
        <dbReference type="Pfam" id="PF14321"/>
    </source>
</evidence>
<name>A0A4Y8AQH8_9FLAO</name>
<dbReference type="GO" id="GO:0030246">
    <property type="term" value="F:carbohydrate binding"/>
    <property type="evidence" value="ECO:0007669"/>
    <property type="project" value="InterPro"/>
</dbReference>
<protein>
    <submittedName>
        <fullName evidence="2">DUF4382 domain-containing protein</fullName>
    </submittedName>
</protein>
<dbReference type="RefSeq" id="WP_134249229.1">
    <property type="nucleotide sequence ID" value="NZ_SNQI01000006.1"/>
</dbReference>
<reference evidence="2 3" key="1">
    <citation type="journal article" date="2011" name="J. Microbiol.">
        <title>Gramella jeungdoensis sp. nov., isolated from a solar saltern in Korea.</title>
        <authorList>
            <person name="Joung Y."/>
            <person name="Kim H."/>
            <person name="Jang T."/>
            <person name="Ahn T.S."/>
            <person name="Joh K."/>
        </authorList>
    </citation>
    <scope>NUCLEOTIDE SEQUENCE [LARGE SCALE GENOMIC DNA]</scope>
    <source>
        <strain evidence="2 3">KCTC 23123</strain>
    </source>
</reference>
<dbReference type="InterPro" id="IPR013783">
    <property type="entry name" value="Ig-like_fold"/>
</dbReference>
<dbReference type="Pfam" id="PF14321">
    <property type="entry name" value="DUF4382"/>
    <property type="match status" value="1"/>
</dbReference>
<keyword evidence="3" id="KW-1185">Reference proteome</keyword>
<proteinExistence type="predicted"/>
<dbReference type="InterPro" id="IPR013784">
    <property type="entry name" value="Carb-bd-like_fold"/>
</dbReference>
<evidence type="ECO:0000313" key="2">
    <source>
        <dbReference type="EMBL" id="TEW72205.1"/>
    </source>
</evidence>
<dbReference type="Proteomes" id="UP000298517">
    <property type="component" value="Unassembled WGS sequence"/>
</dbReference>
<dbReference type="InterPro" id="IPR025491">
    <property type="entry name" value="DUF4382"/>
</dbReference>
<dbReference type="OrthoDB" id="2111471at2"/>
<dbReference type="PROSITE" id="PS51257">
    <property type="entry name" value="PROKAR_LIPOPROTEIN"/>
    <property type="match status" value="1"/>
</dbReference>